<reference evidence="2 3" key="1">
    <citation type="submission" date="2018-10" db="EMBL/GenBank/DDBJ databases">
        <title>Falsibacillus sp. genome draft.</title>
        <authorList>
            <person name="Shi S."/>
        </authorList>
    </citation>
    <scope>NUCLEOTIDE SEQUENCE [LARGE SCALE GENOMIC DNA]</scope>
    <source>
        <strain evidence="2 3">GY 10110</strain>
    </source>
</reference>
<evidence type="ECO:0000313" key="2">
    <source>
        <dbReference type="EMBL" id="RLQ93300.1"/>
    </source>
</evidence>
<evidence type="ECO:0000259" key="1">
    <source>
        <dbReference type="PROSITE" id="PS51186"/>
    </source>
</evidence>
<dbReference type="AlphaFoldDB" id="A0A3L7JS51"/>
<dbReference type="InterPro" id="IPR000182">
    <property type="entry name" value="GNAT_dom"/>
</dbReference>
<dbReference type="Gene3D" id="3.40.630.30">
    <property type="match status" value="1"/>
</dbReference>
<accession>A0A3L7JS51</accession>
<sequence>MFGRYYNRVRNVEIVQFYDNDSDIEKIGELYCRTFLGKEYSLEDKEHAIKNIKKHANYHGFFGLKALDEEGNLIGFTYGYESLPGQFYREKIAYQLSAIERDTWLSNCFEFVEIAVNHSYKRLGIASKLHDTLLQNINLKTAVLTTGTDNRPAINLYIKEGWKLIKKDAPVLSENNLQVIMGKVLS</sequence>
<dbReference type="PROSITE" id="PS51186">
    <property type="entry name" value="GNAT"/>
    <property type="match status" value="1"/>
</dbReference>
<dbReference type="EMBL" id="RCVZ01000015">
    <property type="protein sequence ID" value="RLQ93300.1"/>
    <property type="molecule type" value="Genomic_DNA"/>
</dbReference>
<dbReference type="InterPro" id="IPR016181">
    <property type="entry name" value="Acyl_CoA_acyltransferase"/>
</dbReference>
<gene>
    <name evidence="2" type="ORF">D9X91_17710</name>
</gene>
<keyword evidence="2" id="KW-0808">Transferase</keyword>
<dbReference type="GO" id="GO:0016747">
    <property type="term" value="F:acyltransferase activity, transferring groups other than amino-acyl groups"/>
    <property type="evidence" value="ECO:0007669"/>
    <property type="project" value="InterPro"/>
</dbReference>
<proteinExistence type="predicted"/>
<protein>
    <submittedName>
        <fullName evidence="2">GNAT family N-acetyltransferase</fullName>
    </submittedName>
</protein>
<dbReference type="SUPFAM" id="SSF55729">
    <property type="entry name" value="Acyl-CoA N-acyltransferases (Nat)"/>
    <property type="match status" value="1"/>
</dbReference>
<organism evidence="2 3">
    <name type="scientific">Falsibacillus albus</name>
    <dbReference type="NCBI Taxonomy" id="2478915"/>
    <lineage>
        <taxon>Bacteria</taxon>
        <taxon>Bacillati</taxon>
        <taxon>Bacillota</taxon>
        <taxon>Bacilli</taxon>
        <taxon>Bacillales</taxon>
        <taxon>Bacillaceae</taxon>
        <taxon>Falsibacillus</taxon>
    </lineage>
</organism>
<dbReference type="Proteomes" id="UP000276770">
    <property type="component" value="Unassembled WGS sequence"/>
</dbReference>
<keyword evidence="3" id="KW-1185">Reference proteome</keyword>
<evidence type="ECO:0000313" key="3">
    <source>
        <dbReference type="Proteomes" id="UP000276770"/>
    </source>
</evidence>
<name>A0A3L7JS51_9BACI</name>
<feature type="domain" description="N-acetyltransferase" evidence="1">
    <location>
        <begin position="12"/>
        <end position="186"/>
    </location>
</feature>
<comment type="caution">
    <text evidence="2">The sequence shown here is derived from an EMBL/GenBank/DDBJ whole genome shotgun (WGS) entry which is preliminary data.</text>
</comment>
<dbReference type="Pfam" id="PF00583">
    <property type="entry name" value="Acetyltransf_1"/>
    <property type="match status" value="1"/>
</dbReference>